<keyword evidence="1" id="KW-0843">Virulence</keyword>
<name>A0A2K0IXE4_SALHO</name>
<reference evidence="3" key="1">
    <citation type="submission" date="2017-12" db="EMBL/GenBank/DDBJ databases">
        <title>FDA dAtabase for Regulatory Grade micrObial Sequences (FDA-ARGOS): Supporting development and validation of Infectious Disease Dx tests.</title>
        <authorList>
            <person name="Sichtig H."/>
            <person name="Tallon L."/>
            <person name="Sadzewicz L."/>
            <person name="Sengamalay N."/>
            <person name="Nagaraj S."/>
            <person name="Vavikolanu K."/>
            <person name="Aluvathingal J."/>
            <person name="Nadendla S."/>
            <person name="Pirone D.C."/>
            <person name="Hoffman M."/>
            <person name="Muruvanda T."/>
            <person name="Allard M."/>
            <person name="Evans P."/>
        </authorList>
    </citation>
    <scope>NUCLEOTIDE SEQUENCE [LARGE SCALE GENOMIC DNA]</scope>
    <source>
        <strain evidence="3">FDAARGOS_55</strain>
    </source>
</reference>
<organism evidence="2 3">
    <name type="scientific">Salmonella enterica subsp. houtenae serovar 50:g,z51:-</name>
    <dbReference type="NCBI Taxonomy" id="1173947"/>
    <lineage>
        <taxon>Bacteria</taxon>
        <taxon>Pseudomonadati</taxon>
        <taxon>Pseudomonadota</taxon>
        <taxon>Gammaproteobacteria</taxon>
        <taxon>Enterobacterales</taxon>
        <taxon>Enterobacteriaceae</taxon>
        <taxon>Salmonella</taxon>
    </lineage>
</organism>
<dbReference type="SUPFAM" id="SSF49899">
    <property type="entry name" value="Concanavalin A-like lectins/glucanases"/>
    <property type="match status" value="2"/>
</dbReference>
<dbReference type="InterPro" id="IPR013320">
    <property type="entry name" value="ConA-like_dom_sf"/>
</dbReference>
<dbReference type="Proteomes" id="UP000236163">
    <property type="component" value="Unassembled WGS sequence"/>
</dbReference>
<dbReference type="InterPro" id="IPR018003">
    <property type="entry name" value="Insecticidal_toxin/plasmid_vir"/>
</dbReference>
<dbReference type="Pfam" id="PF03538">
    <property type="entry name" value="VRP1"/>
    <property type="match status" value="1"/>
</dbReference>
<protein>
    <submittedName>
        <fullName evidence="2">Virulence protein SpvA</fullName>
    </submittedName>
</protein>
<dbReference type="Gene3D" id="2.60.120.200">
    <property type="match status" value="2"/>
</dbReference>
<gene>
    <name evidence="2" type="ORF">RK55_023085</name>
</gene>
<accession>A0A2K0IXE4</accession>
<evidence type="ECO:0000313" key="3">
    <source>
        <dbReference type="Proteomes" id="UP000236163"/>
    </source>
</evidence>
<sequence length="1641" mass="181327">MSITATLSLKKLEEHFQIQDQLSNRGYYSIFDILKLSKSEFTRKHQGLFGAKAGKIYDTASGYATQIILLFRKNNLAQAVQTSVYSTQLQDSDSAVLTKGAPTWQTLFADDWREYCQNSAPEAVDSPVAYLSWLYNQATNFESQVGSDNIIPLAVRRPDLADLMLDNDAINQVIPSLQLVNNVLEQSVTPYVNNVTPNTSVSETLAATRYPTLLPYHYPHQQALLSLEASDESLQNMIKKTDTAWPYFVKQDLRMGKAETAWQLGSDLAPEQQNIIIEELADSTTELTNFYHQSLGLNSSNFEPLINSDVFCQQLGITREEMQNVTASTSNESTVSISNNYQPAYRASGSDLYGASYINNYLDDPALLQDRSVVKNEGTNPTPMYISPQGVTFVTGKFGSALKIDATKNAEVYFKSNIATDGSQLIPFTLSFWCNIPDNIQSDTLVVTNKTDHYVSTAKGITVKAFPDANGNCSLELSASDGETTPLTISRTFPTNTWIFVCIEYSLDTNLYLITNVNGSGSTYYDSIKIDSPESIALEEEYWGFNGNYGNKYYQDHSSRRSVISYDDIAVWNDSITSSEINDYLLKGTTAPALNTPIHYYSCDAAGVSITNETPSKIEVSQSQSEFYPDLLSDKYGEYYKLCATKNNYIRLNDAICNQFDGNQNFSFGFWFKCSKYPTNRTPVAMNIYPENGEHGFSIELYSSGKLHLVVQNDLNYQYFETAALTTDTWYYVALVWCTSTMVATLYLVEEGSSDINAYASAAVTAGSFTQNGEFCWTLNESGNVNRTWYTKDTDSSVALCFSEPAFWSGLINKNDVALIASLQSSLNNKYSGLSLDPACYFDFNSCPTLMHLSDVRMQRINRMIRLQRWLGLSFEEVDLLLNACIRGQGSQNSDNSLNAQTLRMLGVFSHWQQAYQVTAFQFAAILYQMTPYAISPAVPFLDQVFNTASAFDEPFKITDRAFNYTALTGEDGQIVKQICAGLNITRTQFLVLAKQVSSAQSCGANTLICSLDVITALYRLVMAPRWLGLSFEDGVALLMLVEEGNALTRLASIPVYTAVENSASDLLDTLMTLSDAAQWLADNNLTATSVLAMLQTGEMVLPATTAELNFITGINQQLPSTLLNDNSFSSLPEDIISDSVYFPNGLDVASSHNGTTSYELNSTKGHYACLSDKANSILNLDSYMSSSLGMWCYIKNGASVGTPLIASATIGSDGNIGAGLAITLGDSYKFNMKLNDVNGKSATVSANLAQWGKNESWFYLSIRIPGNNLVLLDIYLDNGTKKYQSTLDYSEMASCKDVGNCWSINEDGSQQYYSTQQKAKNDIIISDLTVWQDNVLEEDFKNIITSNRPASETVPGGLTFYETTWMESLDNIIDSSGLVLPVATDYQTISSIVHNDICYGTNESQLDEISNIIYQAKLAQQNIADSALAKAFDIDHSYPPYLLSWAASSEYDLLSQSLALNGITTPDAIPDKYQQYLYQIARRAGLCNTFNLTPATLSALLANPGWFGVADTTIDFNLLYLFSRYNDWMKLADKEDAMLAYLRKANGALSLTPEQAASWLALLTDWESDEVLQAAAYANPATGIAATLAHIDVVMRLKTLCTRTGTSVETMLNTGDLTTASTYQEWQSVGESLVAAQSNH</sequence>
<comment type="caution">
    <text evidence="2">The sequence shown here is derived from an EMBL/GenBank/DDBJ whole genome shotgun (WGS) entry which is preliminary data.</text>
</comment>
<dbReference type="STRING" id="523831.SEHO0A_02390"/>
<evidence type="ECO:0000256" key="1">
    <source>
        <dbReference type="ARBA" id="ARBA00023026"/>
    </source>
</evidence>
<dbReference type="Pfam" id="PF13385">
    <property type="entry name" value="Laminin_G_3"/>
    <property type="match status" value="1"/>
</dbReference>
<evidence type="ECO:0000313" key="2">
    <source>
        <dbReference type="EMBL" id="PNO27700.1"/>
    </source>
</evidence>
<dbReference type="EMBL" id="JWSP02000006">
    <property type="protein sequence ID" value="PNO27700.1"/>
    <property type="molecule type" value="Genomic_DNA"/>
</dbReference>
<proteinExistence type="predicted"/>